<name>A0AAQ4DSL4_AMBAM</name>
<evidence type="ECO:0000313" key="2">
    <source>
        <dbReference type="Proteomes" id="UP001321473"/>
    </source>
</evidence>
<comment type="caution">
    <text evidence="1">The sequence shown here is derived from an EMBL/GenBank/DDBJ whole genome shotgun (WGS) entry which is preliminary data.</text>
</comment>
<dbReference type="InterPro" id="IPR052637">
    <property type="entry name" value="KLHDC3-like"/>
</dbReference>
<proteinExistence type="predicted"/>
<dbReference type="PANTHER" id="PTHR46461:SF1">
    <property type="entry name" value="KELCH DOMAIN-CONTAINING PROTEIN 3"/>
    <property type="match status" value="1"/>
</dbReference>
<keyword evidence="2" id="KW-1185">Reference proteome</keyword>
<dbReference type="GO" id="GO:0005737">
    <property type="term" value="C:cytoplasm"/>
    <property type="evidence" value="ECO:0007669"/>
    <property type="project" value="TreeGrafter"/>
</dbReference>
<sequence>MWTVRLESGQRDVNFASVAVDDNIYTFGGHCTGEDCINRNPIDVHALDAVSLRWILLQTESNPGDVPFKSYGHTAVVCGGCVYLWGGRDNGPCNTLYCFDTYAKVWTRPKVCSEVPWPRDGNSACVIGKRMFVLVASKQTVSPKTCSALDLESFQWQQLRTMGESPLWRCFHSASAIGDRMYVWEGRSDAQGPLHTHDEV</sequence>
<evidence type="ECO:0000313" key="1">
    <source>
        <dbReference type="EMBL" id="KAK8765454.1"/>
    </source>
</evidence>
<dbReference type="SUPFAM" id="SSF117281">
    <property type="entry name" value="Kelch motif"/>
    <property type="match status" value="1"/>
</dbReference>
<organism evidence="1 2">
    <name type="scientific">Amblyomma americanum</name>
    <name type="common">Lone star tick</name>
    <dbReference type="NCBI Taxonomy" id="6943"/>
    <lineage>
        <taxon>Eukaryota</taxon>
        <taxon>Metazoa</taxon>
        <taxon>Ecdysozoa</taxon>
        <taxon>Arthropoda</taxon>
        <taxon>Chelicerata</taxon>
        <taxon>Arachnida</taxon>
        <taxon>Acari</taxon>
        <taxon>Parasitiformes</taxon>
        <taxon>Ixodida</taxon>
        <taxon>Ixodoidea</taxon>
        <taxon>Ixodidae</taxon>
        <taxon>Amblyomminae</taxon>
        <taxon>Amblyomma</taxon>
    </lineage>
</organism>
<gene>
    <name evidence="1" type="ORF">V5799_031936</name>
</gene>
<dbReference type="Pfam" id="PF24681">
    <property type="entry name" value="Kelch_KLHDC2_KLHL20_DRC7"/>
    <property type="match status" value="1"/>
</dbReference>
<protein>
    <submittedName>
        <fullName evidence="1">Uncharacterized protein</fullName>
    </submittedName>
</protein>
<dbReference type="PANTHER" id="PTHR46461">
    <property type="entry name" value="KELCH DOMAIN-CONTAINING PROTEIN 3"/>
    <property type="match status" value="1"/>
</dbReference>
<dbReference type="AlphaFoldDB" id="A0AAQ4DSL4"/>
<dbReference type="InterPro" id="IPR015915">
    <property type="entry name" value="Kelch-typ_b-propeller"/>
</dbReference>
<dbReference type="EMBL" id="JARKHS020027337">
    <property type="protein sequence ID" value="KAK8765454.1"/>
    <property type="molecule type" value="Genomic_DNA"/>
</dbReference>
<reference evidence="1 2" key="1">
    <citation type="journal article" date="2023" name="Arcadia Sci">
        <title>De novo assembly of a long-read Amblyomma americanum tick genome.</title>
        <authorList>
            <person name="Chou S."/>
            <person name="Poskanzer K.E."/>
            <person name="Rollins M."/>
            <person name="Thuy-Boun P.S."/>
        </authorList>
    </citation>
    <scope>NUCLEOTIDE SEQUENCE [LARGE SCALE GENOMIC DNA]</scope>
    <source>
        <strain evidence="1">F_SG_1</strain>
        <tissue evidence="1">Salivary glands</tissue>
    </source>
</reference>
<accession>A0AAQ4DSL4</accession>
<dbReference type="Proteomes" id="UP001321473">
    <property type="component" value="Unassembled WGS sequence"/>
</dbReference>
<dbReference type="Gene3D" id="2.120.10.80">
    <property type="entry name" value="Kelch-type beta propeller"/>
    <property type="match status" value="1"/>
</dbReference>
<dbReference type="GO" id="GO:0003682">
    <property type="term" value="F:chromatin binding"/>
    <property type="evidence" value="ECO:0007669"/>
    <property type="project" value="InterPro"/>
</dbReference>